<dbReference type="InterPro" id="IPR023210">
    <property type="entry name" value="NADP_OxRdtase_dom"/>
</dbReference>
<dbReference type="Gene3D" id="3.20.20.100">
    <property type="entry name" value="NADP-dependent oxidoreductase domain"/>
    <property type="match status" value="1"/>
</dbReference>
<dbReference type="RefSeq" id="WP_206055954.1">
    <property type="nucleotide sequence ID" value="NZ_JBHSNS010000001.1"/>
</dbReference>
<dbReference type="PANTHER" id="PTHR43364:SF1">
    <property type="entry name" value="OXIDOREDUCTASE YDHF"/>
    <property type="match status" value="1"/>
</dbReference>
<gene>
    <name evidence="2" type="ORF">ACFPQB_04485</name>
</gene>
<keyword evidence="3" id="KW-1185">Reference proteome</keyword>
<dbReference type="GO" id="GO:0016491">
    <property type="term" value="F:oxidoreductase activity"/>
    <property type="evidence" value="ECO:0007669"/>
    <property type="project" value="UniProtKB-KW"/>
</dbReference>
<evidence type="ECO:0000313" key="3">
    <source>
        <dbReference type="Proteomes" id="UP001596072"/>
    </source>
</evidence>
<feature type="domain" description="NADP-dependent oxidoreductase" evidence="1">
    <location>
        <begin position="12"/>
        <end position="297"/>
    </location>
</feature>
<protein>
    <submittedName>
        <fullName evidence="2">Aldo/keto reductase family oxidoreductase</fullName>
        <ecNumber evidence="2">1.-.-.-</ecNumber>
    </submittedName>
</protein>
<dbReference type="SUPFAM" id="SSF51430">
    <property type="entry name" value="NAD(P)-linked oxidoreductase"/>
    <property type="match status" value="1"/>
</dbReference>
<accession>A0ABW0ZCW3</accession>
<comment type="caution">
    <text evidence="2">The sequence shown here is derived from an EMBL/GenBank/DDBJ whole genome shotgun (WGS) entry which is preliminary data.</text>
</comment>
<dbReference type="Proteomes" id="UP001596072">
    <property type="component" value="Unassembled WGS sequence"/>
</dbReference>
<reference evidence="3" key="1">
    <citation type="journal article" date="2019" name="Int. J. Syst. Evol. Microbiol.">
        <title>The Global Catalogue of Microorganisms (GCM) 10K type strain sequencing project: providing services to taxonomists for standard genome sequencing and annotation.</title>
        <authorList>
            <consortium name="The Broad Institute Genomics Platform"/>
            <consortium name="The Broad Institute Genome Sequencing Center for Infectious Disease"/>
            <person name="Wu L."/>
            <person name="Ma J."/>
        </authorList>
    </citation>
    <scope>NUCLEOTIDE SEQUENCE [LARGE SCALE GENOMIC DNA]</scope>
    <source>
        <strain evidence="3">YIM 94188</strain>
    </source>
</reference>
<proteinExistence type="predicted"/>
<keyword evidence="2" id="KW-0560">Oxidoreductase</keyword>
<evidence type="ECO:0000313" key="2">
    <source>
        <dbReference type="EMBL" id="MFC5728162.1"/>
    </source>
</evidence>
<dbReference type="InterPro" id="IPR036812">
    <property type="entry name" value="NAD(P)_OxRdtase_dom_sf"/>
</dbReference>
<name>A0ABW0ZCW3_9ACTN</name>
<organism evidence="2 3">
    <name type="scientific">Nocardioides vastitatis</name>
    <dbReference type="NCBI Taxonomy" id="2568655"/>
    <lineage>
        <taxon>Bacteria</taxon>
        <taxon>Bacillati</taxon>
        <taxon>Actinomycetota</taxon>
        <taxon>Actinomycetes</taxon>
        <taxon>Propionibacteriales</taxon>
        <taxon>Nocardioidaceae</taxon>
        <taxon>Nocardioides</taxon>
    </lineage>
</organism>
<dbReference type="EC" id="1.-.-.-" evidence="2"/>
<dbReference type="EMBL" id="JBHSNS010000001">
    <property type="protein sequence ID" value="MFC5728162.1"/>
    <property type="molecule type" value="Genomic_DNA"/>
</dbReference>
<dbReference type="PANTHER" id="PTHR43364">
    <property type="entry name" value="NADH-SPECIFIC METHYLGLYOXAL REDUCTASE-RELATED"/>
    <property type="match status" value="1"/>
</dbReference>
<evidence type="ECO:0000259" key="1">
    <source>
        <dbReference type="Pfam" id="PF00248"/>
    </source>
</evidence>
<sequence length="320" mass="33851">MQVLDEESPGSRLIYGCMGLGGSWEDGRYGAREVDLAEAAVAAAVESGIGRFDHADIYRRGSAESVFGEVLRRAPELRARIRIQGKVGIRLAAGDVVGHYDLGAVAIREGVLGSIERLGVERLDVLLLHRPDPLWEPVEVASAVAELQRDGLVGDVGASNMSTAQLVALQDALGTPLVANQLEMSLARHGFVDSAVLVNHPDNVGTDFPHGMLEHCGRRGIELQAWGALAAGRYTGGSAVDGRTAATAALVARMAADLGVTPEAVVLGWLMRHPARIAPVVGTTNPDRIRACAQAESVAAAMTRVQWYTLYTAARGKPVP</sequence>
<dbReference type="Pfam" id="PF00248">
    <property type="entry name" value="Aldo_ket_red"/>
    <property type="match status" value="1"/>
</dbReference>
<dbReference type="InterPro" id="IPR050523">
    <property type="entry name" value="AKR_Detox_Biosynth"/>
</dbReference>